<dbReference type="Proteomes" id="UP000245839">
    <property type="component" value="Unassembled WGS sequence"/>
</dbReference>
<feature type="transmembrane region" description="Helical" evidence="1">
    <location>
        <begin position="7"/>
        <end position="25"/>
    </location>
</feature>
<evidence type="ECO:0000313" key="2">
    <source>
        <dbReference type="EMBL" id="PWJ21299.1"/>
    </source>
</evidence>
<keyword evidence="1" id="KW-0812">Transmembrane</keyword>
<keyword evidence="1" id="KW-1133">Transmembrane helix</keyword>
<proteinExistence type="predicted"/>
<dbReference type="RefSeq" id="WP_109563621.1">
    <property type="nucleotide sequence ID" value="NZ_QGDJ01000002.1"/>
</dbReference>
<accession>A0A2Y9AGP4</accession>
<dbReference type="EMBL" id="QGDJ01000002">
    <property type="protein sequence ID" value="PWJ21299.1"/>
    <property type="molecule type" value="Genomic_DNA"/>
</dbReference>
<evidence type="ECO:0000313" key="4">
    <source>
        <dbReference type="Proteomes" id="UP000245839"/>
    </source>
</evidence>
<keyword evidence="1" id="KW-0472">Membrane</keyword>
<evidence type="ECO:0000313" key="5">
    <source>
        <dbReference type="Proteomes" id="UP000251571"/>
    </source>
</evidence>
<protein>
    <submittedName>
        <fullName evidence="3">Uncharacterized protein</fullName>
    </submittedName>
</protein>
<evidence type="ECO:0000313" key="3">
    <source>
        <dbReference type="EMBL" id="SSA41709.1"/>
    </source>
</evidence>
<reference evidence="2 4" key="2">
    <citation type="submission" date="2018-03" db="EMBL/GenBank/DDBJ databases">
        <title>Genomic Encyclopedia of Archaeal and Bacterial Type Strains, Phase II (KMG-II): from individual species to whole genera.</title>
        <authorList>
            <person name="Goeker M."/>
        </authorList>
    </citation>
    <scope>NUCLEOTIDE SEQUENCE [LARGE SCALE GENOMIC DNA]</scope>
    <source>
        <strain evidence="2 4">DSM 25227</strain>
    </source>
</reference>
<feature type="transmembrane region" description="Helical" evidence="1">
    <location>
        <begin position="31"/>
        <end position="51"/>
    </location>
</feature>
<name>A0A2Y9AGP4_9RHOB</name>
<dbReference type="EMBL" id="UETC01000002">
    <property type="protein sequence ID" value="SSA41709.1"/>
    <property type="molecule type" value="Genomic_DNA"/>
</dbReference>
<evidence type="ECO:0000256" key="1">
    <source>
        <dbReference type="SAM" id="Phobius"/>
    </source>
</evidence>
<dbReference type="AlphaFoldDB" id="A0A2Y9AGP4"/>
<reference evidence="3 5" key="1">
    <citation type="submission" date="2016-10" db="EMBL/GenBank/DDBJ databases">
        <authorList>
            <person name="Cai Z."/>
        </authorList>
    </citation>
    <scope>NUCLEOTIDE SEQUENCE [LARGE SCALE GENOMIC DNA]</scope>
    <source>
        <strain evidence="3 5">DSM 25227</strain>
    </source>
</reference>
<dbReference type="Proteomes" id="UP000251571">
    <property type="component" value="Unassembled WGS sequence"/>
</dbReference>
<sequence length="65" mass="6513">MGYAAIGFAFGIVMFVSALVSGWGLGLALLIGWLGASLGVVAVVALAAMRLSASSDTAEKDPLEV</sequence>
<organism evidence="3 5">
    <name type="scientific">Jannaschia seohaensis</name>
    <dbReference type="NCBI Taxonomy" id="475081"/>
    <lineage>
        <taxon>Bacteria</taxon>
        <taxon>Pseudomonadati</taxon>
        <taxon>Pseudomonadota</taxon>
        <taxon>Alphaproteobacteria</taxon>
        <taxon>Rhodobacterales</taxon>
        <taxon>Roseobacteraceae</taxon>
        <taxon>Jannaschia</taxon>
    </lineage>
</organism>
<gene>
    <name evidence="2" type="ORF">BCF38_102549</name>
    <name evidence="3" type="ORF">SAMN05421539_102549</name>
</gene>
<keyword evidence="4" id="KW-1185">Reference proteome</keyword>